<protein>
    <submittedName>
        <fullName evidence="2">Uncharacterized protein</fullName>
    </submittedName>
</protein>
<dbReference type="InterPro" id="IPR053713">
    <property type="entry name" value="Bact_OM_Channel_sf"/>
</dbReference>
<dbReference type="Gene3D" id="2.40.160.40">
    <property type="entry name" value="monomeric porin ompg"/>
    <property type="match status" value="1"/>
</dbReference>
<sequence length="139" mass="16241">MLLRRDGNRHSVNFKNYFLLGNGRTINVGYKLSRHNTLAAELVYWGHTFDIGFKMPVPVIDGAKFKTRYRYLQKNYSNIDPTLGEKRRDKRHAFRAGFEVPIATQFTASLQYEYTDSKSNLIDLNYDNHLISFSVGWEL</sequence>
<accession>A0A3B0SVU2</accession>
<dbReference type="InterPro" id="IPR011250">
    <property type="entry name" value="OMP/PagP_B-barrel"/>
</dbReference>
<dbReference type="EMBL" id="UOEJ01000192">
    <property type="protein sequence ID" value="VAW04499.1"/>
    <property type="molecule type" value="Genomic_DNA"/>
</dbReference>
<name>A0A3B0SVU2_9ZZZZ</name>
<dbReference type="SUPFAM" id="SSF56925">
    <property type="entry name" value="OMPA-like"/>
    <property type="match status" value="1"/>
</dbReference>
<proteinExistence type="predicted"/>
<dbReference type="AlphaFoldDB" id="A0A3B0SVU2"/>
<keyword evidence="1" id="KW-0732">Signal</keyword>
<reference evidence="2" key="1">
    <citation type="submission" date="2018-06" db="EMBL/GenBank/DDBJ databases">
        <authorList>
            <person name="Zhirakovskaya E."/>
        </authorList>
    </citation>
    <scope>NUCLEOTIDE SEQUENCE</scope>
</reference>
<evidence type="ECO:0000313" key="2">
    <source>
        <dbReference type="EMBL" id="VAW04499.1"/>
    </source>
</evidence>
<evidence type="ECO:0000256" key="1">
    <source>
        <dbReference type="ARBA" id="ARBA00022729"/>
    </source>
</evidence>
<organism evidence="2">
    <name type="scientific">hydrothermal vent metagenome</name>
    <dbReference type="NCBI Taxonomy" id="652676"/>
    <lineage>
        <taxon>unclassified sequences</taxon>
        <taxon>metagenomes</taxon>
        <taxon>ecological metagenomes</taxon>
    </lineage>
</organism>
<gene>
    <name evidence="2" type="ORF">MNBD_ALPHA01-2353</name>
</gene>